<organism evidence="5 6">
    <name type="scientific">Ascobolus immersus RN42</name>
    <dbReference type="NCBI Taxonomy" id="1160509"/>
    <lineage>
        <taxon>Eukaryota</taxon>
        <taxon>Fungi</taxon>
        <taxon>Dikarya</taxon>
        <taxon>Ascomycota</taxon>
        <taxon>Pezizomycotina</taxon>
        <taxon>Pezizomycetes</taxon>
        <taxon>Pezizales</taxon>
        <taxon>Ascobolaceae</taxon>
        <taxon>Ascobolus</taxon>
    </lineage>
</organism>
<keyword evidence="1 5" id="KW-0808">Transferase</keyword>
<feature type="domain" description="Erythromycin biosynthesis protein CIII-like C-terminal" evidence="4">
    <location>
        <begin position="461"/>
        <end position="547"/>
    </location>
</feature>
<feature type="compositionally biased region" description="Polar residues" evidence="2">
    <location>
        <begin position="979"/>
        <end position="999"/>
    </location>
</feature>
<evidence type="ECO:0000259" key="4">
    <source>
        <dbReference type="Pfam" id="PF06722"/>
    </source>
</evidence>
<feature type="region of interest" description="Disordered" evidence="2">
    <location>
        <begin position="676"/>
        <end position="735"/>
    </location>
</feature>
<dbReference type="AlphaFoldDB" id="A0A3N4HLD3"/>
<dbReference type="EMBL" id="ML119841">
    <property type="protein sequence ID" value="RPA72901.1"/>
    <property type="molecule type" value="Genomic_DNA"/>
</dbReference>
<evidence type="ECO:0000259" key="3">
    <source>
        <dbReference type="Pfam" id="PF03033"/>
    </source>
</evidence>
<dbReference type="SMART" id="SM00726">
    <property type="entry name" value="UIM"/>
    <property type="match status" value="2"/>
</dbReference>
<name>A0A3N4HLD3_ASCIM</name>
<dbReference type="GO" id="GO:0016906">
    <property type="term" value="F:sterol 3-beta-glucosyltransferase activity"/>
    <property type="evidence" value="ECO:0007669"/>
    <property type="project" value="UniProtKB-ARBA"/>
</dbReference>
<dbReference type="Pfam" id="PF03033">
    <property type="entry name" value="Glyco_transf_28"/>
    <property type="match status" value="1"/>
</dbReference>
<feature type="region of interest" description="Disordered" evidence="2">
    <location>
        <begin position="1"/>
        <end position="84"/>
    </location>
</feature>
<dbReference type="PROSITE" id="PS50330">
    <property type="entry name" value="UIM"/>
    <property type="match status" value="1"/>
</dbReference>
<dbReference type="FunFam" id="3.40.50.2000:FF:000100">
    <property type="entry name" value="Glycosyltransferase family 1 protein"/>
    <property type="match status" value="1"/>
</dbReference>
<dbReference type="SUPFAM" id="SSF53756">
    <property type="entry name" value="UDP-Glycosyltransferase/glycogen phosphorylase"/>
    <property type="match status" value="1"/>
</dbReference>
<feature type="region of interest" description="Disordered" evidence="2">
    <location>
        <begin position="906"/>
        <end position="1006"/>
    </location>
</feature>
<dbReference type="InterPro" id="IPR050426">
    <property type="entry name" value="Glycosyltransferase_28"/>
</dbReference>
<dbReference type="GO" id="GO:0005975">
    <property type="term" value="P:carbohydrate metabolic process"/>
    <property type="evidence" value="ECO:0007669"/>
    <property type="project" value="InterPro"/>
</dbReference>
<evidence type="ECO:0000256" key="1">
    <source>
        <dbReference type="ARBA" id="ARBA00022679"/>
    </source>
</evidence>
<dbReference type="CDD" id="cd03784">
    <property type="entry name" value="GT1_Gtf-like"/>
    <property type="match status" value="1"/>
</dbReference>
<reference evidence="5 6" key="1">
    <citation type="journal article" date="2018" name="Nat. Ecol. Evol.">
        <title>Pezizomycetes genomes reveal the molecular basis of ectomycorrhizal truffle lifestyle.</title>
        <authorList>
            <person name="Murat C."/>
            <person name="Payen T."/>
            <person name="Noel B."/>
            <person name="Kuo A."/>
            <person name="Morin E."/>
            <person name="Chen J."/>
            <person name="Kohler A."/>
            <person name="Krizsan K."/>
            <person name="Balestrini R."/>
            <person name="Da Silva C."/>
            <person name="Montanini B."/>
            <person name="Hainaut M."/>
            <person name="Levati E."/>
            <person name="Barry K.W."/>
            <person name="Belfiori B."/>
            <person name="Cichocki N."/>
            <person name="Clum A."/>
            <person name="Dockter R.B."/>
            <person name="Fauchery L."/>
            <person name="Guy J."/>
            <person name="Iotti M."/>
            <person name="Le Tacon F."/>
            <person name="Lindquist E.A."/>
            <person name="Lipzen A."/>
            <person name="Malagnac F."/>
            <person name="Mello A."/>
            <person name="Molinier V."/>
            <person name="Miyauchi S."/>
            <person name="Poulain J."/>
            <person name="Riccioni C."/>
            <person name="Rubini A."/>
            <person name="Sitrit Y."/>
            <person name="Splivallo R."/>
            <person name="Traeger S."/>
            <person name="Wang M."/>
            <person name="Zifcakova L."/>
            <person name="Wipf D."/>
            <person name="Zambonelli A."/>
            <person name="Paolocci F."/>
            <person name="Nowrousian M."/>
            <person name="Ottonello S."/>
            <person name="Baldrian P."/>
            <person name="Spatafora J.W."/>
            <person name="Henrissat B."/>
            <person name="Nagy L.G."/>
            <person name="Aury J.M."/>
            <person name="Wincker P."/>
            <person name="Grigoriev I.V."/>
            <person name="Bonfante P."/>
            <person name="Martin F.M."/>
        </authorList>
    </citation>
    <scope>NUCLEOTIDE SEQUENCE [LARGE SCALE GENOMIC DNA]</scope>
    <source>
        <strain evidence="5 6">RN42</strain>
    </source>
</reference>
<dbReference type="InterPro" id="IPR002213">
    <property type="entry name" value="UDP_glucos_trans"/>
</dbReference>
<dbReference type="InterPro" id="IPR010610">
    <property type="entry name" value="EryCIII-like_C"/>
</dbReference>
<dbReference type="InterPro" id="IPR003903">
    <property type="entry name" value="UIM_dom"/>
</dbReference>
<dbReference type="Pfam" id="PF02809">
    <property type="entry name" value="UIM"/>
    <property type="match status" value="2"/>
</dbReference>
<feature type="compositionally biased region" description="Basic and acidic residues" evidence="2">
    <location>
        <begin position="709"/>
        <end position="735"/>
    </location>
</feature>
<evidence type="ECO:0000313" key="6">
    <source>
        <dbReference type="Proteomes" id="UP000275078"/>
    </source>
</evidence>
<dbReference type="OrthoDB" id="5835829at2759"/>
<feature type="compositionally biased region" description="Polar residues" evidence="2">
    <location>
        <begin position="59"/>
        <end position="69"/>
    </location>
</feature>
<feature type="domain" description="Glycosyltransferase family 28 N-terminal" evidence="3">
    <location>
        <begin position="148"/>
        <end position="301"/>
    </location>
</feature>
<feature type="compositionally biased region" description="Polar residues" evidence="2">
    <location>
        <begin position="956"/>
        <end position="965"/>
    </location>
</feature>
<feature type="compositionally biased region" description="Basic and acidic residues" evidence="2">
    <location>
        <begin position="680"/>
        <end position="694"/>
    </location>
</feature>
<protein>
    <submittedName>
        <fullName evidence="5">UDP-Glycosyltransferase/glycogen phosphorylase</fullName>
    </submittedName>
</protein>
<feature type="compositionally biased region" description="Gly residues" evidence="2">
    <location>
        <begin position="1082"/>
        <end position="1100"/>
    </location>
</feature>
<gene>
    <name evidence="5" type="ORF">BJ508DRAFT_419239</name>
</gene>
<dbReference type="InterPro" id="IPR004276">
    <property type="entry name" value="GlycoTrans_28_N"/>
</dbReference>
<dbReference type="PANTHER" id="PTHR48050">
    <property type="entry name" value="STEROL 3-BETA-GLUCOSYLTRANSFERASE"/>
    <property type="match status" value="1"/>
</dbReference>
<dbReference type="PANTHER" id="PTHR48050:SF5">
    <property type="entry name" value="UDP-GLUCOSE,STEROL TRANSFERASE"/>
    <property type="match status" value="1"/>
</dbReference>
<feature type="compositionally biased region" description="Low complexity" evidence="2">
    <location>
        <begin position="1"/>
        <end position="16"/>
    </location>
</feature>
<evidence type="ECO:0000256" key="2">
    <source>
        <dbReference type="SAM" id="MobiDB-lite"/>
    </source>
</evidence>
<accession>A0A3N4HLD3</accession>
<sequence>MDHQSPGPTGSSSRPTPDADTGTSPFYDPTTDYIELNQTASSDLPPPPYTTPSDTSNPGPNASTSSTPLTEDPDLKYGRIGTSHGGVDTDCRVAGDGRLNISISEKTPGSQISKLLVPALRSQLKLYQAGPSTPSLPKTVTETPRLRIVIQVIGSRGDVQPFLALAKVLQAAPYHHRVRLATHASFKKFVEDAGVEFFCIGGDPSELMAYMVKNPGLMPGVESLRDGEVSRRRRGMAEMLVGGWRSCIEAGDGMGGAGESFVADVILANPPSFSHVHCAERLGVPLHLMFTMPWSPTSAFPHPLANIYETNVEAGMVNFLSYLLVEMMTWQGLGDVVNKFRQRTLGLPPLSTIWAPGLVHRLRIPHTYCWSPALIPKPNDWADHIGISGFYFLSLASTYTPPPDLDAFLRAGDPPVYIGFGSIVVDDPNKLTQTIFEAVRLAGVRAIVSKGWGGIGGEGLQVPENIFLLDNCPHDWLFAHVSAVVHHGGAGTTAIGLAMGKPTVIVPFFGDQAFWGNMVHKRGLGPAPIHNKTLTAENLAEAITYALRPDVLEKSKEVGRLIMAEKGAEVGAKEFTDTLTQTDMRCDLAPERVAVWRHKKTGLKLSAAVAHVLVEAGHLTWEELRLHRHVEWQTDVGPTDPITGGASAILGTLTSVMMGAGDIPLQFFKGAGEVGHAAKGKKDGKEVKAGDRTSTDGSRPVSAGSEITVVERPRSAPGIAERDVPQPKTPKKEEERIGYKELTRGAEAVEQIVTAGIKSPRDFNLALARGFHNAPLLYGDTIRPPEHITGIQSGVRAAARGLGLGFWDGITGLVTQPLAGAKEGGAAGFMKGVGKGLGGIVLKPGAGIFGVSGYAMEGIYREVVKMRKSGIDSHLMAVHMADGLLQSEGLTDEDRREIMRAFVTKAAASRTRKEHSPLRSLTRSRSRSGERVVETQPAVVNPALLSPGSRPRTERTPSVLSSQSTGRRRLPPDVPGRTPSGSSIPQTSTPAIPTTLSNPTQPPAYEQDLTTSIDASVQQTSRGNTEEDEMIARAIRASLAELQLGNEEDAYRRAVEASVRETEGYWDEREVEAALGASLGVYGEGGQGGSGGGGGGTGGS</sequence>
<dbReference type="Proteomes" id="UP000275078">
    <property type="component" value="Unassembled WGS sequence"/>
</dbReference>
<keyword evidence="6" id="KW-1185">Reference proteome</keyword>
<dbReference type="Pfam" id="PF06722">
    <property type="entry name" value="EryCIII-like_C"/>
    <property type="match status" value="1"/>
</dbReference>
<feature type="region of interest" description="Disordered" evidence="2">
    <location>
        <begin position="1080"/>
        <end position="1100"/>
    </location>
</feature>
<dbReference type="Gene3D" id="3.40.50.2000">
    <property type="entry name" value="Glycogen Phosphorylase B"/>
    <property type="match status" value="2"/>
</dbReference>
<dbReference type="FunFam" id="3.40.50.2000:FF:000009">
    <property type="entry name" value="Sterol 3-beta-glucosyltransferase UGT80A2"/>
    <property type="match status" value="1"/>
</dbReference>
<proteinExistence type="predicted"/>
<evidence type="ECO:0000313" key="5">
    <source>
        <dbReference type="EMBL" id="RPA72901.1"/>
    </source>
</evidence>
<dbReference type="STRING" id="1160509.A0A3N4HLD3"/>